<dbReference type="Proteomes" id="UP000724686">
    <property type="component" value="Unassembled WGS sequence"/>
</dbReference>
<protein>
    <submittedName>
        <fullName evidence="1">Class I SAM-dependent methyltransferase</fullName>
    </submittedName>
</protein>
<dbReference type="GO" id="GO:0032259">
    <property type="term" value="P:methylation"/>
    <property type="evidence" value="ECO:0007669"/>
    <property type="project" value="UniProtKB-KW"/>
</dbReference>
<gene>
    <name evidence="1" type="ORF">JWG45_09075</name>
</gene>
<dbReference type="PANTHER" id="PTHR43861">
    <property type="entry name" value="TRANS-ACONITATE 2-METHYLTRANSFERASE-RELATED"/>
    <property type="match status" value="1"/>
</dbReference>
<name>A0ABS2UBG5_9LEPT</name>
<dbReference type="GO" id="GO:0008168">
    <property type="term" value="F:methyltransferase activity"/>
    <property type="evidence" value="ECO:0007669"/>
    <property type="project" value="UniProtKB-KW"/>
</dbReference>
<dbReference type="PANTHER" id="PTHR43861:SF6">
    <property type="entry name" value="METHYLTRANSFERASE TYPE 11"/>
    <property type="match status" value="1"/>
</dbReference>
<reference evidence="1 2" key="1">
    <citation type="submission" date="2021-02" db="EMBL/GenBank/DDBJ databases">
        <title>Leptospira ainlahdjerensis sp. nov., Leptospira ainazelensis sp. nov., Leptospira abararensis sp. nov. and Leptospira chreensis sp. nov., four new species isolated from water sources in Algeria.</title>
        <authorList>
            <person name="Amara Korba A."/>
            <person name="Kainiu M."/>
            <person name="Vincent A.T."/>
            <person name="Mariet J.-F."/>
            <person name="Veyrier F.J."/>
            <person name="Goarant C."/>
            <person name="Picardeau M."/>
        </authorList>
    </citation>
    <scope>NUCLEOTIDE SEQUENCE [LARGE SCALE GENOMIC DNA]</scope>
    <source>
        <strain evidence="1 2">201903070</strain>
    </source>
</reference>
<dbReference type="Gene3D" id="3.40.50.150">
    <property type="entry name" value="Vaccinia Virus protein VP39"/>
    <property type="match status" value="1"/>
</dbReference>
<dbReference type="RefSeq" id="WP_205279438.1">
    <property type="nucleotide sequence ID" value="NZ_JAFFPU010000033.1"/>
</dbReference>
<comment type="caution">
    <text evidence="1">The sequence shown here is derived from an EMBL/GenBank/DDBJ whole genome shotgun (WGS) entry which is preliminary data.</text>
</comment>
<dbReference type="CDD" id="cd02440">
    <property type="entry name" value="AdoMet_MTases"/>
    <property type="match status" value="1"/>
</dbReference>
<organism evidence="1 2">
    <name type="scientific">Leptospira ainlahdjerensis</name>
    <dbReference type="NCBI Taxonomy" id="2810033"/>
    <lineage>
        <taxon>Bacteria</taxon>
        <taxon>Pseudomonadati</taxon>
        <taxon>Spirochaetota</taxon>
        <taxon>Spirochaetia</taxon>
        <taxon>Leptospirales</taxon>
        <taxon>Leptospiraceae</taxon>
        <taxon>Leptospira</taxon>
    </lineage>
</organism>
<evidence type="ECO:0000313" key="1">
    <source>
        <dbReference type="EMBL" id="MBM9577303.1"/>
    </source>
</evidence>
<dbReference type="Pfam" id="PF13489">
    <property type="entry name" value="Methyltransf_23"/>
    <property type="match status" value="1"/>
</dbReference>
<dbReference type="SUPFAM" id="SSF53335">
    <property type="entry name" value="S-adenosyl-L-methionine-dependent methyltransferases"/>
    <property type="match status" value="1"/>
</dbReference>
<sequence>MKENEIRPKELLSAYLKLVELDSKTLDKKEFVTIACPACDSKNSKNHIQKNEYVYVLCLDCGSLFCNPRPSEDMLDDFYVSAQSSRYWSNVFFPAVAESRREKLFKPKAQRIFEYFQKRNFQPSNICDVGSGYGIFLEEARRFFVDVEIFGIEPSLEMAEVSRKKGIKTLNTTAENSGQWSDKFDLVISSEVVEHVFSVSKFVNSVFKLVKPGGYCLLTGLGYEGYDILTLQEKSNSIFPPHHLNFLSVEGFEKAFKAAGFSEVEVLTPGELDVDIVFNSGYENDFLRILKKRGSKAIEEFQSFLKSHKLSSHVWVFAKK</sequence>
<evidence type="ECO:0000313" key="2">
    <source>
        <dbReference type="Proteomes" id="UP000724686"/>
    </source>
</evidence>
<dbReference type="InterPro" id="IPR029063">
    <property type="entry name" value="SAM-dependent_MTases_sf"/>
</dbReference>
<proteinExistence type="predicted"/>
<keyword evidence="1" id="KW-0489">Methyltransferase</keyword>
<keyword evidence="2" id="KW-1185">Reference proteome</keyword>
<dbReference type="EMBL" id="JAFFPU010000033">
    <property type="protein sequence ID" value="MBM9577303.1"/>
    <property type="molecule type" value="Genomic_DNA"/>
</dbReference>
<accession>A0ABS2UBG5</accession>
<keyword evidence="1" id="KW-0808">Transferase</keyword>